<dbReference type="AlphaFoldDB" id="A0A9P4HQH1"/>
<reference evidence="2" key="1">
    <citation type="journal article" date="2020" name="Stud. Mycol.">
        <title>101 Dothideomycetes genomes: a test case for predicting lifestyles and emergence of pathogens.</title>
        <authorList>
            <person name="Haridas S."/>
            <person name="Albert R."/>
            <person name="Binder M."/>
            <person name="Bloem J."/>
            <person name="Labutti K."/>
            <person name="Salamov A."/>
            <person name="Andreopoulos B."/>
            <person name="Baker S."/>
            <person name="Barry K."/>
            <person name="Bills G."/>
            <person name="Bluhm B."/>
            <person name="Cannon C."/>
            <person name="Castanera R."/>
            <person name="Culley D."/>
            <person name="Daum C."/>
            <person name="Ezra D."/>
            <person name="Gonzalez J."/>
            <person name="Henrissat B."/>
            <person name="Kuo A."/>
            <person name="Liang C."/>
            <person name="Lipzen A."/>
            <person name="Lutzoni F."/>
            <person name="Magnuson J."/>
            <person name="Mondo S."/>
            <person name="Nolan M."/>
            <person name="Ohm R."/>
            <person name="Pangilinan J."/>
            <person name="Park H.-J."/>
            <person name="Ramirez L."/>
            <person name="Alfaro M."/>
            <person name="Sun H."/>
            <person name="Tritt A."/>
            <person name="Yoshinaga Y."/>
            <person name="Zwiers L.-H."/>
            <person name="Turgeon B."/>
            <person name="Goodwin S."/>
            <person name="Spatafora J."/>
            <person name="Crous P."/>
            <person name="Grigoriev I."/>
        </authorList>
    </citation>
    <scope>NUCLEOTIDE SEQUENCE</scope>
    <source>
        <strain evidence="2">CBS 121410</strain>
    </source>
</reference>
<dbReference type="PANTHER" id="PTHR33570:SF2">
    <property type="entry name" value="CARBOXYMUCONOLACTONE DECARBOXYLASE-LIKE DOMAIN-CONTAINING PROTEIN"/>
    <property type="match status" value="1"/>
</dbReference>
<dbReference type="Pfam" id="PF02627">
    <property type="entry name" value="CMD"/>
    <property type="match status" value="1"/>
</dbReference>
<name>A0A9P4HQH1_9PEZI</name>
<sequence length="151" mass="16437">MSSQPHPKPSPEEVEAAHKTLFDHGLQTRYAVAGHPYVDAALASGSSSFARPMQELVTESCWGSIWTRPGIPLQTRSLLNIAMLCALNRSPELAVHVRGAVNNGCSEVEIRETLLQAAMYCGMPAGMEGFKVAERVLKEMRGEGEGDKEKK</sequence>
<dbReference type="SUPFAM" id="SSF69118">
    <property type="entry name" value="AhpD-like"/>
    <property type="match status" value="1"/>
</dbReference>
<dbReference type="OrthoDB" id="104509at2759"/>
<dbReference type="PANTHER" id="PTHR33570">
    <property type="entry name" value="4-CARBOXYMUCONOLACTONE DECARBOXYLASE FAMILY PROTEIN"/>
    <property type="match status" value="1"/>
</dbReference>
<organism evidence="2 3">
    <name type="scientific">Saccharata proteae CBS 121410</name>
    <dbReference type="NCBI Taxonomy" id="1314787"/>
    <lineage>
        <taxon>Eukaryota</taxon>
        <taxon>Fungi</taxon>
        <taxon>Dikarya</taxon>
        <taxon>Ascomycota</taxon>
        <taxon>Pezizomycotina</taxon>
        <taxon>Dothideomycetes</taxon>
        <taxon>Dothideomycetes incertae sedis</taxon>
        <taxon>Botryosphaeriales</taxon>
        <taxon>Saccharataceae</taxon>
        <taxon>Saccharata</taxon>
    </lineage>
</organism>
<comment type="caution">
    <text evidence="2">The sequence shown here is derived from an EMBL/GenBank/DDBJ whole genome shotgun (WGS) entry which is preliminary data.</text>
</comment>
<evidence type="ECO:0000313" key="2">
    <source>
        <dbReference type="EMBL" id="KAF2084551.1"/>
    </source>
</evidence>
<evidence type="ECO:0000259" key="1">
    <source>
        <dbReference type="Pfam" id="PF02627"/>
    </source>
</evidence>
<dbReference type="InterPro" id="IPR003779">
    <property type="entry name" value="CMD-like"/>
</dbReference>
<dbReference type="InterPro" id="IPR052512">
    <property type="entry name" value="4CMD/NDH-1_regulator"/>
</dbReference>
<accession>A0A9P4HQH1</accession>
<dbReference type="InterPro" id="IPR029032">
    <property type="entry name" value="AhpD-like"/>
</dbReference>
<proteinExistence type="predicted"/>
<dbReference type="Proteomes" id="UP000799776">
    <property type="component" value="Unassembled WGS sequence"/>
</dbReference>
<protein>
    <submittedName>
        <fullName evidence="2">4-carboxymuconolactone decarboxylase</fullName>
    </submittedName>
</protein>
<dbReference type="EMBL" id="ML978740">
    <property type="protein sequence ID" value="KAF2084551.1"/>
    <property type="molecule type" value="Genomic_DNA"/>
</dbReference>
<dbReference type="Gene3D" id="1.20.1290.10">
    <property type="entry name" value="AhpD-like"/>
    <property type="match status" value="1"/>
</dbReference>
<evidence type="ECO:0000313" key="3">
    <source>
        <dbReference type="Proteomes" id="UP000799776"/>
    </source>
</evidence>
<feature type="domain" description="Carboxymuconolactone decarboxylase-like" evidence="1">
    <location>
        <begin position="53"/>
        <end position="134"/>
    </location>
</feature>
<gene>
    <name evidence="2" type="ORF">K490DRAFT_48965</name>
</gene>
<keyword evidence="3" id="KW-1185">Reference proteome</keyword>
<dbReference type="GO" id="GO:0051920">
    <property type="term" value="F:peroxiredoxin activity"/>
    <property type="evidence" value="ECO:0007669"/>
    <property type="project" value="InterPro"/>
</dbReference>